<evidence type="ECO:0008006" key="3">
    <source>
        <dbReference type="Google" id="ProtNLM"/>
    </source>
</evidence>
<dbReference type="RefSeq" id="WP_307629432.1">
    <property type="nucleotide sequence ID" value="NZ_JAUSZS010000007.1"/>
</dbReference>
<reference evidence="1 2" key="1">
    <citation type="submission" date="2023-07" db="EMBL/GenBank/DDBJ databases">
        <title>Comparative genomics of wheat-associated soil bacteria to identify genetic determinants of phenazine resistance.</title>
        <authorList>
            <person name="Mouncey N."/>
        </authorList>
    </citation>
    <scope>NUCLEOTIDE SEQUENCE [LARGE SCALE GENOMIC DNA]</scope>
    <source>
        <strain evidence="1 2">W2I16</strain>
    </source>
</reference>
<dbReference type="InterPro" id="IPR036514">
    <property type="entry name" value="SGNH_hydro_sf"/>
</dbReference>
<dbReference type="InterPro" id="IPR037460">
    <property type="entry name" value="SEST-like"/>
</dbReference>
<keyword evidence="2" id="KW-1185">Reference proteome</keyword>
<dbReference type="EMBL" id="JAUSZS010000007">
    <property type="protein sequence ID" value="MDQ0935996.1"/>
    <property type="molecule type" value="Genomic_DNA"/>
</dbReference>
<evidence type="ECO:0000313" key="1">
    <source>
        <dbReference type="EMBL" id="MDQ0935996.1"/>
    </source>
</evidence>
<protein>
    <recommendedName>
        <fullName evidence="3">SGNH hydrolase-type esterase domain-containing protein</fullName>
    </recommendedName>
</protein>
<dbReference type="Gene3D" id="3.40.50.1110">
    <property type="entry name" value="SGNH hydrolase"/>
    <property type="match status" value="1"/>
</dbReference>
<evidence type="ECO:0000313" key="2">
    <source>
        <dbReference type="Proteomes" id="UP001223072"/>
    </source>
</evidence>
<gene>
    <name evidence="1" type="ORF">QFZ49_005968</name>
</gene>
<sequence>MDDADPDKNLDEAPQVNALNASTKVVSLTIGGNDIGFGKFGEECFWRTCDSSTAVYSETVGKIDNELLSKLDTTYKAILGATQASGAKVYVLGYPQVVAYKAPTDDFDVRCPYMYDATNGANEWADAQAAREIVTKLNAKIKAKVQALKQSNADYGTRLIYVPLDEAGSPFIGHETCGTGTSWFLNVDQAAIDKNYVFHPNQLGQIGYAMALAAKLNAA</sequence>
<accession>A0ABU0RVG2</accession>
<organism evidence="1 2">
    <name type="scientific">Streptomyces turgidiscabies</name>
    <dbReference type="NCBI Taxonomy" id="85558"/>
    <lineage>
        <taxon>Bacteria</taxon>
        <taxon>Bacillati</taxon>
        <taxon>Actinomycetota</taxon>
        <taxon>Actinomycetes</taxon>
        <taxon>Kitasatosporales</taxon>
        <taxon>Streptomycetaceae</taxon>
        <taxon>Streptomyces</taxon>
    </lineage>
</organism>
<comment type="caution">
    <text evidence="1">The sequence shown here is derived from an EMBL/GenBank/DDBJ whole genome shotgun (WGS) entry which is preliminary data.</text>
</comment>
<dbReference type="SUPFAM" id="SSF52266">
    <property type="entry name" value="SGNH hydrolase"/>
    <property type="match status" value="1"/>
</dbReference>
<name>A0ABU0RVG2_9ACTN</name>
<dbReference type="PANTHER" id="PTHR37981:SF1">
    <property type="entry name" value="SGNH HYDROLASE-TYPE ESTERASE DOMAIN-CONTAINING PROTEIN"/>
    <property type="match status" value="1"/>
</dbReference>
<proteinExistence type="predicted"/>
<dbReference type="PANTHER" id="PTHR37981">
    <property type="entry name" value="LIPASE 2"/>
    <property type="match status" value="1"/>
</dbReference>
<dbReference type="Proteomes" id="UP001223072">
    <property type="component" value="Unassembled WGS sequence"/>
</dbReference>